<dbReference type="EMBL" id="AVOT02003865">
    <property type="protein sequence ID" value="MBW0474814.1"/>
    <property type="molecule type" value="Genomic_DNA"/>
</dbReference>
<gene>
    <name evidence="1" type="ORF">O181_014529</name>
</gene>
<reference evidence="1" key="1">
    <citation type="submission" date="2021-03" db="EMBL/GenBank/DDBJ databases">
        <title>Draft genome sequence of rust myrtle Austropuccinia psidii MF-1, a brazilian biotype.</title>
        <authorList>
            <person name="Quecine M.C."/>
            <person name="Pachon D.M.R."/>
            <person name="Bonatelli M.L."/>
            <person name="Correr F.H."/>
            <person name="Franceschini L.M."/>
            <person name="Leite T.F."/>
            <person name="Margarido G.R.A."/>
            <person name="Almeida C.A."/>
            <person name="Ferrarezi J.A."/>
            <person name="Labate C.A."/>
        </authorList>
    </citation>
    <scope>NUCLEOTIDE SEQUENCE</scope>
    <source>
        <strain evidence="1">MF-1</strain>
    </source>
</reference>
<keyword evidence="2" id="KW-1185">Reference proteome</keyword>
<protein>
    <submittedName>
        <fullName evidence="1">Uncharacterized protein</fullName>
    </submittedName>
</protein>
<proteinExistence type="predicted"/>
<name>A0A9Q3C094_9BASI</name>
<evidence type="ECO:0000313" key="1">
    <source>
        <dbReference type="EMBL" id="MBW0474814.1"/>
    </source>
</evidence>
<dbReference type="AlphaFoldDB" id="A0A9Q3C094"/>
<sequence>MTIEITIRVRLSTWRFAIWRILWSNRTHSVVEDGRLWRDILPKNILRFLVVDTNLLGGTNQKAGEKNPDEGKKDHLRVLEGLLAGHQTINQSSPARTMTSMGI</sequence>
<accession>A0A9Q3C094</accession>
<comment type="caution">
    <text evidence="1">The sequence shown here is derived from an EMBL/GenBank/DDBJ whole genome shotgun (WGS) entry which is preliminary data.</text>
</comment>
<evidence type="ECO:0000313" key="2">
    <source>
        <dbReference type="Proteomes" id="UP000765509"/>
    </source>
</evidence>
<organism evidence="1 2">
    <name type="scientific">Austropuccinia psidii MF-1</name>
    <dbReference type="NCBI Taxonomy" id="1389203"/>
    <lineage>
        <taxon>Eukaryota</taxon>
        <taxon>Fungi</taxon>
        <taxon>Dikarya</taxon>
        <taxon>Basidiomycota</taxon>
        <taxon>Pucciniomycotina</taxon>
        <taxon>Pucciniomycetes</taxon>
        <taxon>Pucciniales</taxon>
        <taxon>Sphaerophragmiaceae</taxon>
        <taxon>Austropuccinia</taxon>
    </lineage>
</organism>
<dbReference type="Proteomes" id="UP000765509">
    <property type="component" value="Unassembled WGS sequence"/>
</dbReference>